<organism evidence="2 3">
    <name type="scientific">Austropuccinia psidii MF-1</name>
    <dbReference type="NCBI Taxonomy" id="1389203"/>
    <lineage>
        <taxon>Eukaryota</taxon>
        <taxon>Fungi</taxon>
        <taxon>Dikarya</taxon>
        <taxon>Basidiomycota</taxon>
        <taxon>Pucciniomycotina</taxon>
        <taxon>Pucciniomycetes</taxon>
        <taxon>Pucciniales</taxon>
        <taxon>Sphaerophragmiaceae</taxon>
        <taxon>Austropuccinia</taxon>
    </lineage>
</organism>
<evidence type="ECO:0000313" key="2">
    <source>
        <dbReference type="EMBL" id="MBW0560257.1"/>
    </source>
</evidence>
<protein>
    <submittedName>
        <fullName evidence="2">Uncharacterized protein</fullName>
    </submittedName>
</protein>
<reference evidence="2" key="1">
    <citation type="submission" date="2021-03" db="EMBL/GenBank/DDBJ databases">
        <title>Draft genome sequence of rust myrtle Austropuccinia psidii MF-1, a brazilian biotype.</title>
        <authorList>
            <person name="Quecine M.C."/>
            <person name="Pachon D.M.R."/>
            <person name="Bonatelli M.L."/>
            <person name="Correr F.H."/>
            <person name="Franceschini L.M."/>
            <person name="Leite T.F."/>
            <person name="Margarido G.R.A."/>
            <person name="Almeida C.A."/>
            <person name="Ferrarezi J.A."/>
            <person name="Labate C.A."/>
        </authorList>
    </citation>
    <scope>NUCLEOTIDE SEQUENCE</scope>
    <source>
        <strain evidence="2">MF-1</strain>
    </source>
</reference>
<accession>A0A9Q3PH24</accession>
<dbReference type="AlphaFoldDB" id="A0A9Q3PH24"/>
<gene>
    <name evidence="2" type="ORF">O181_099972</name>
</gene>
<comment type="caution">
    <text evidence="2">The sequence shown here is derived from an EMBL/GenBank/DDBJ whole genome shotgun (WGS) entry which is preliminary data.</text>
</comment>
<keyword evidence="3" id="KW-1185">Reference proteome</keyword>
<proteinExistence type="predicted"/>
<evidence type="ECO:0000256" key="1">
    <source>
        <dbReference type="SAM" id="MobiDB-lite"/>
    </source>
</evidence>
<dbReference type="Proteomes" id="UP000765509">
    <property type="component" value="Unassembled WGS sequence"/>
</dbReference>
<feature type="compositionally biased region" description="Polar residues" evidence="1">
    <location>
        <begin position="37"/>
        <end position="52"/>
    </location>
</feature>
<sequence>MDLLRVTSGASIKFTKNLFNKFKSKRMQEKLKEDSPFKNQNQNSGQINTDLSYNNSTQEETHQMDNPQINPSLEDHTLNMKNSILIEN</sequence>
<dbReference type="EMBL" id="AVOT02069328">
    <property type="protein sequence ID" value="MBW0560257.1"/>
    <property type="molecule type" value="Genomic_DNA"/>
</dbReference>
<evidence type="ECO:0000313" key="3">
    <source>
        <dbReference type="Proteomes" id="UP000765509"/>
    </source>
</evidence>
<name>A0A9Q3PH24_9BASI</name>
<feature type="region of interest" description="Disordered" evidence="1">
    <location>
        <begin position="30"/>
        <end position="52"/>
    </location>
</feature>